<evidence type="ECO:0000313" key="3">
    <source>
        <dbReference type="EMBL" id="TKR64015.1"/>
    </source>
</evidence>
<comment type="caution">
    <text evidence="3">The sequence shown here is derived from an EMBL/GenBank/DDBJ whole genome shotgun (WGS) entry which is preliminary data.</text>
</comment>
<reference evidence="3 4" key="2">
    <citation type="journal article" date="2019" name="G3 (Bethesda)">
        <title>Hybrid Assembly of the Genome of the Entomopathogenic Nematode Steinernema carpocapsae Identifies the X-Chromosome.</title>
        <authorList>
            <person name="Serra L."/>
            <person name="Macchietto M."/>
            <person name="Macias-Munoz A."/>
            <person name="McGill C.J."/>
            <person name="Rodriguez I.M."/>
            <person name="Rodriguez B."/>
            <person name="Murad R."/>
            <person name="Mortazavi A."/>
        </authorList>
    </citation>
    <scope>NUCLEOTIDE SEQUENCE [LARGE SCALE GENOMIC DNA]</scope>
    <source>
        <strain evidence="3 4">ALL</strain>
    </source>
</reference>
<keyword evidence="2" id="KW-1133">Transmembrane helix</keyword>
<feature type="region of interest" description="Disordered" evidence="1">
    <location>
        <begin position="19"/>
        <end position="55"/>
    </location>
</feature>
<keyword evidence="2" id="KW-0472">Membrane</keyword>
<feature type="transmembrane region" description="Helical" evidence="2">
    <location>
        <begin position="65"/>
        <end position="82"/>
    </location>
</feature>
<proteinExistence type="predicted"/>
<reference evidence="3 4" key="1">
    <citation type="journal article" date="2015" name="Genome Biol.">
        <title>Comparative genomics of Steinernema reveals deeply conserved gene regulatory networks.</title>
        <authorList>
            <person name="Dillman A.R."/>
            <person name="Macchietto M."/>
            <person name="Porter C.F."/>
            <person name="Rogers A."/>
            <person name="Williams B."/>
            <person name="Antoshechkin I."/>
            <person name="Lee M.M."/>
            <person name="Goodwin Z."/>
            <person name="Lu X."/>
            <person name="Lewis E.E."/>
            <person name="Goodrich-Blair H."/>
            <person name="Stock S.P."/>
            <person name="Adams B.J."/>
            <person name="Sternberg P.W."/>
            <person name="Mortazavi A."/>
        </authorList>
    </citation>
    <scope>NUCLEOTIDE SEQUENCE [LARGE SCALE GENOMIC DNA]</scope>
    <source>
        <strain evidence="3 4">ALL</strain>
    </source>
</reference>
<evidence type="ECO:0000256" key="1">
    <source>
        <dbReference type="SAM" id="MobiDB-lite"/>
    </source>
</evidence>
<gene>
    <name evidence="3" type="ORF">L596_024613</name>
</gene>
<dbReference type="Proteomes" id="UP000298663">
    <property type="component" value="Unassembled WGS sequence"/>
</dbReference>
<organism evidence="3 4">
    <name type="scientific">Steinernema carpocapsae</name>
    <name type="common">Entomopathogenic nematode</name>
    <dbReference type="NCBI Taxonomy" id="34508"/>
    <lineage>
        <taxon>Eukaryota</taxon>
        <taxon>Metazoa</taxon>
        <taxon>Ecdysozoa</taxon>
        <taxon>Nematoda</taxon>
        <taxon>Chromadorea</taxon>
        <taxon>Rhabditida</taxon>
        <taxon>Tylenchina</taxon>
        <taxon>Panagrolaimomorpha</taxon>
        <taxon>Strongyloidoidea</taxon>
        <taxon>Steinernematidae</taxon>
        <taxon>Steinernema</taxon>
    </lineage>
</organism>
<evidence type="ECO:0000313" key="4">
    <source>
        <dbReference type="Proteomes" id="UP000298663"/>
    </source>
</evidence>
<evidence type="ECO:0000256" key="2">
    <source>
        <dbReference type="SAM" id="Phobius"/>
    </source>
</evidence>
<protein>
    <submittedName>
        <fullName evidence="3">Uncharacterized protein</fullName>
    </submittedName>
</protein>
<dbReference type="OrthoDB" id="5777816at2759"/>
<keyword evidence="2" id="KW-0812">Transmembrane</keyword>
<sequence length="222" mass="26023">MCPCEVASGWDKGCYTSRVSRRSRSPRPGRTAPHRGAGNRRCSRTTGASSGQRLWRRRTRRRHNFVEFIWSCWIIFLITLLPPTDQLHARRNLPPTGPQCLLRLPRGHRPLRVHLQEDRDTRLRNAMVDLRVHRNYRNPFQFGECYVESNKTMRDNTTDVESLMCKCVEQYTGEFCTKQKEGAIWCEIGVEDQGRASFEFRSFQGFPLIFKNSKNYTFFGKN</sequence>
<keyword evidence="4" id="KW-1185">Reference proteome</keyword>
<accession>A0A4V5ZYK6</accession>
<dbReference type="AlphaFoldDB" id="A0A4V5ZYK6"/>
<name>A0A4V5ZYK6_STECR</name>
<dbReference type="EMBL" id="AZBU02000009">
    <property type="protein sequence ID" value="TKR64015.1"/>
    <property type="molecule type" value="Genomic_DNA"/>
</dbReference>